<dbReference type="EMBL" id="JBHMAU010000053">
    <property type="protein sequence ID" value="MFB9776452.1"/>
    <property type="molecule type" value="Genomic_DNA"/>
</dbReference>
<proteinExistence type="predicted"/>
<name>A0ABV5X3B0_9MICO</name>
<reference evidence="2 3" key="1">
    <citation type="submission" date="2024-09" db="EMBL/GenBank/DDBJ databases">
        <authorList>
            <person name="Sun Q."/>
            <person name="Mori K."/>
        </authorList>
    </citation>
    <scope>NUCLEOTIDE SEQUENCE [LARGE SCALE GENOMIC DNA]</scope>
    <source>
        <strain evidence="2 3">JCM 11683</strain>
    </source>
</reference>
<evidence type="ECO:0000313" key="3">
    <source>
        <dbReference type="Proteomes" id="UP001589707"/>
    </source>
</evidence>
<protein>
    <submittedName>
        <fullName evidence="2">DUF4194 domain-containing protein</fullName>
    </submittedName>
</protein>
<accession>A0ABV5X3B0</accession>
<evidence type="ECO:0000313" key="2">
    <source>
        <dbReference type="EMBL" id="MFB9776452.1"/>
    </source>
</evidence>
<keyword evidence="3" id="KW-1185">Reference proteome</keyword>
<feature type="region of interest" description="Disordered" evidence="1">
    <location>
        <begin position="214"/>
        <end position="236"/>
    </location>
</feature>
<comment type="caution">
    <text evidence="2">The sequence shown here is derived from an EMBL/GenBank/DDBJ whole genome shotgun (WGS) entry which is preliminary data.</text>
</comment>
<dbReference type="Pfam" id="PF13835">
    <property type="entry name" value="DUF4194"/>
    <property type="match status" value="1"/>
</dbReference>
<feature type="region of interest" description="Disordered" evidence="1">
    <location>
        <begin position="1"/>
        <end position="29"/>
    </location>
</feature>
<dbReference type="Proteomes" id="UP001589707">
    <property type="component" value="Unassembled WGS sequence"/>
</dbReference>
<dbReference type="InterPro" id="IPR025449">
    <property type="entry name" value="JetB"/>
</dbReference>
<dbReference type="RefSeq" id="WP_376840263.1">
    <property type="nucleotide sequence ID" value="NZ_JBHMAU010000053.1"/>
</dbReference>
<sequence>MPSPDASRDAPAVPEAPVREPEANPDQLWEYDSGTLSADARRALVKLVQGPYVSSQSHPALWRATLNGERVLRSRLADMFLELIVDEESGIAFVRNVSAPEAEAPAVVRTHQLTLLDSALVLQLRHELLRVDRGMRAIIGEDEMREALSVFAAKQDLDDVIFAKRFNASFKKLIQYGILQGTKTEGRYEISPVLRLIFGSEQIHALAAEYQRILDESPSKPDGTADEDGDEGGDES</sequence>
<evidence type="ECO:0000256" key="1">
    <source>
        <dbReference type="SAM" id="MobiDB-lite"/>
    </source>
</evidence>
<gene>
    <name evidence="2" type="ORF">ACFFN1_08545</name>
</gene>
<organism evidence="2 3">
    <name type="scientific">Brevibacterium otitidis</name>
    <dbReference type="NCBI Taxonomy" id="53364"/>
    <lineage>
        <taxon>Bacteria</taxon>
        <taxon>Bacillati</taxon>
        <taxon>Actinomycetota</taxon>
        <taxon>Actinomycetes</taxon>
        <taxon>Micrococcales</taxon>
        <taxon>Brevibacteriaceae</taxon>
        <taxon>Brevibacterium</taxon>
    </lineage>
</organism>
<feature type="compositionally biased region" description="Acidic residues" evidence="1">
    <location>
        <begin position="224"/>
        <end position="236"/>
    </location>
</feature>